<keyword evidence="4" id="KW-1185">Reference proteome</keyword>
<dbReference type="AlphaFoldDB" id="A0AAN9C0B4"/>
<dbReference type="EMBL" id="JBAMIC010000001">
    <property type="protein sequence ID" value="KAK7114942.1"/>
    <property type="molecule type" value="Genomic_DNA"/>
</dbReference>
<keyword evidence="2" id="KW-0812">Transmembrane</keyword>
<gene>
    <name evidence="3" type="ORF">V1264_000913</name>
</gene>
<protein>
    <submittedName>
        <fullName evidence="3">Uncharacterized protein</fullName>
    </submittedName>
</protein>
<feature type="coiled-coil region" evidence="1">
    <location>
        <begin position="35"/>
        <end position="131"/>
    </location>
</feature>
<dbReference type="Gene3D" id="1.10.287.1490">
    <property type="match status" value="1"/>
</dbReference>
<keyword evidence="2" id="KW-0472">Membrane</keyword>
<reference evidence="3 4" key="1">
    <citation type="submission" date="2024-02" db="EMBL/GenBank/DDBJ databases">
        <title>Chromosome-scale genome assembly of the rough periwinkle Littorina saxatilis.</title>
        <authorList>
            <person name="De Jode A."/>
            <person name="Faria R."/>
            <person name="Formenti G."/>
            <person name="Sims Y."/>
            <person name="Smith T.P."/>
            <person name="Tracey A."/>
            <person name="Wood J.M.D."/>
            <person name="Zagrodzka Z.B."/>
            <person name="Johannesson K."/>
            <person name="Butlin R.K."/>
            <person name="Leder E.H."/>
        </authorList>
    </citation>
    <scope>NUCLEOTIDE SEQUENCE [LARGE SCALE GENOMIC DNA]</scope>
    <source>
        <strain evidence="3">Snail1</strain>
        <tissue evidence="3">Muscle</tissue>
    </source>
</reference>
<organism evidence="3 4">
    <name type="scientific">Littorina saxatilis</name>
    <dbReference type="NCBI Taxonomy" id="31220"/>
    <lineage>
        <taxon>Eukaryota</taxon>
        <taxon>Metazoa</taxon>
        <taxon>Spiralia</taxon>
        <taxon>Lophotrochozoa</taxon>
        <taxon>Mollusca</taxon>
        <taxon>Gastropoda</taxon>
        <taxon>Caenogastropoda</taxon>
        <taxon>Littorinimorpha</taxon>
        <taxon>Littorinoidea</taxon>
        <taxon>Littorinidae</taxon>
        <taxon>Littorina</taxon>
    </lineage>
</organism>
<evidence type="ECO:0000313" key="4">
    <source>
        <dbReference type="Proteomes" id="UP001374579"/>
    </source>
</evidence>
<feature type="transmembrane region" description="Helical" evidence="2">
    <location>
        <begin position="6"/>
        <end position="22"/>
    </location>
</feature>
<name>A0AAN9C0B4_9CAEN</name>
<comment type="caution">
    <text evidence="3">The sequence shown here is derived from an EMBL/GenBank/DDBJ whole genome shotgun (WGS) entry which is preliminary data.</text>
</comment>
<accession>A0AAN9C0B4</accession>
<feature type="coiled-coil region" evidence="1">
    <location>
        <begin position="184"/>
        <end position="211"/>
    </location>
</feature>
<dbReference type="Proteomes" id="UP001374579">
    <property type="component" value="Unassembled WGS sequence"/>
</dbReference>
<evidence type="ECO:0000256" key="2">
    <source>
        <dbReference type="SAM" id="Phobius"/>
    </source>
</evidence>
<keyword evidence="2" id="KW-1133">Transmembrane helix</keyword>
<evidence type="ECO:0000313" key="3">
    <source>
        <dbReference type="EMBL" id="KAK7114942.1"/>
    </source>
</evidence>
<evidence type="ECO:0000256" key="1">
    <source>
        <dbReference type="SAM" id="Coils"/>
    </source>
</evidence>
<keyword evidence="1" id="KW-0175">Coiled coil</keyword>
<sequence>MASNEQLMFGAFAAVVIAFFVYEQRVEIMYLRDTVRKLDEKVSELQIRNVGHENQLQHQRKETETVKKAVSDVSEWRKRLDDNTQQIRDLQTTVHSLRQEKDRLSAFRKSVENLESETHTVKKLVDELTLKHKKLDLDLTHISHGLKDHKDKTASFASLTVTADKLDLRTDWLQREMKDVDSKVRRVTSEFEQLKQSLSDFKDKLHQLINRKGSLWDVWDSFTGYLGSFFGSGRRRLN</sequence>
<proteinExistence type="predicted"/>